<dbReference type="EMBL" id="MBLM01000144">
    <property type="protein sequence ID" value="OHV31490.1"/>
    <property type="molecule type" value="Genomic_DNA"/>
</dbReference>
<dbReference type="Proteomes" id="UP000179627">
    <property type="component" value="Unassembled WGS sequence"/>
</dbReference>
<evidence type="ECO:0000256" key="1">
    <source>
        <dbReference type="SAM" id="MobiDB-lite"/>
    </source>
</evidence>
<feature type="compositionally biased region" description="Polar residues" evidence="1">
    <location>
        <begin position="158"/>
        <end position="184"/>
    </location>
</feature>
<feature type="region of interest" description="Disordered" evidence="1">
    <location>
        <begin position="1"/>
        <end position="65"/>
    </location>
</feature>
<evidence type="ECO:0000313" key="3">
    <source>
        <dbReference type="Proteomes" id="UP000179627"/>
    </source>
</evidence>
<comment type="caution">
    <text evidence="2">The sequence shown here is derived from an EMBL/GenBank/DDBJ whole genome shotgun (WGS) entry which is preliminary data.</text>
</comment>
<name>A0A1S1QBY5_9ACTN</name>
<gene>
    <name evidence="2" type="ORF">CC117_26195</name>
</gene>
<feature type="compositionally biased region" description="Low complexity" evidence="1">
    <location>
        <begin position="20"/>
        <end position="37"/>
    </location>
</feature>
<reference evidence="3" key="1">
    <citation type="submission" date="2016-07" db="EMBL/GenBank/DDBJ databases">
        <title>Sequence Frankia sp. strain CcI1.17.</title>
        <authorList>
            <person name="Ghodhbane-Gtari F."/>
            <person name="Swanson E."/>
            <person name="Gueddou A."/>
            <person name="Morris K."/>
            <person name="Hezbri K."/>
            <person name="Ktari A."/>
            <person name="Nouioui I."/>
            <person name="Abebe-Akele F."/>
            <person name="Simpson S."/>
            <person name="Thomas K."/>
            <person name="Gtari M."/>
            <person name="Tisa L.S."/>
            <person name="Hurst S."/>
        </authorList>
    </citation>
    <scope>NUCLEOTIDE SEQUENCE [LARGE SCALE GENOMIC DNA]</scope>
    <source>
        <strain evidence="3">Cc1.17</strain>
    </source>
</reference>
<dbReference type="AlphaFoldDB" id="A0A1S1QBY5"/>
<proteinExistence type="predicted"/>
<evidence type="ECO:0000313" key="2">
    <source>
        <dbReference type="EMBL" id="OHV31490.1"/>
    </source>
</evidence>
<accession>A0A1S1QBY5</accession>
<keyword evidence="3" id="KW-1185">Reference proteome</keyword>
<organism evidence="2 3">
    <name type="scientific">Parafrankia colletiae</name>
    <dbReference type="NCBI Taxonomy" id="573497"/>
    <lineage>
        <taxon>Bacteria</taxon>
        <taxon>Bacillati</taxon>
        <taxon>Actinomycetota</taxon>
        <taxon>Actinomycetes</taxon>
        <taxon>Frankiales</taxon>
        <taxon>Frankiaceae</taxon>
        <taxon>Parafrankia</taxon>
    </lineage>
</organism>
<protein>
    <submittedName>
        <fullName evidence="2">Uncharacterized protein</fullName>
    </submittedName>
</protein>
<feature type="region of interest" description="Disordered" evidence="1">
    <location>
        <begin position="152"/>
        <end position="193"/>
    </location>
</feature>
<sequence>MTFVPSERTAKCVSPRSMPTSDSTGGNTSSVVSTTNDAKYRPAASRTTVTDDGAAGRSRDQRTATSPIFGRRSFRPAVTTNRAFFVNRIACRLSFRDRNRSGKTFRPFRFPDSEEKKFRYAVFRSARACCSTTADTSPSQARSPVRFASVMTRRDISPSETYRSPSTRASCLSLSASLNTTRPQPNARANAAT</sequence>